<dbReference type="KEGG" id="afr:AFE_0111"/>
<reference evidence="2 3" key="1">
    <citation type="journal article" date="2008" name="BMC Genomics">
        <title>Acidithiobacillus ferrooxidans metabolism: from genome sequence to industrial applications.</title>
        <authorList>
            <person name="Valdes J."/>
            <person name="Pedroso I."/>
            <person name="Quatrini R."/>
            <person name="Dodson R.J."/>
            <person name="Tettelin H."/>
            <person name="Blake R.II."/>
            <person name="Eisen J.A."/>
            <person name="Holmes D.S."/>
        </authorList>
    </citation>
    <scope>NUCLEOTIDE SEQUENCE [LARGE SCALE GENOMIC DNA]</scope>
    <source>
        <strain evidence="3">ATCC 23270 / DSM 14882 / CIP 104768 / NCIMB 8455</strain>
    </source>
</reference>
<keyword evidence="1" id="KW-0812">Transmembrane</keyword>
<organism evidence="2 3">
    <name type="scientific">Acidithiobacillus ferrooxidans (strain ATCC 23270 / DSM 14882 / CIP 104768 / NCIMB 8455)</name>
    <name type="common">Ferrobacillus ferrooxidans (strain ATCC 23270)</name>
    <dbReference type="NCBI Taxonomy" id="243159"/>
    <lineage>
        <taxon>Bacteria</taxon>
        <taxon>Pseudomonadati</taxon>
        <taxon>Pseudomonadota</taxon>
        <taxon>Acidithiobacillia</taxon>
        <taxon>Acidithiobacillales</taxon>
        <taxon>Acidithiobacillaceae</taxon>
        <taxon>Acidithiobacillus</taxon>
    </lineage>
</organism>
<dbReference type="EMBL" id="CP001219">
    <property type="protein sequence ID" value="ACK78548.1"/>
    <property type="molecule type" value="Genomic_DNA"/>
</dbReference>
<evidence type="ECO:0000313" key="2">
    <source>
        <dbReference type="EMBL" id="ACK78548.1"/>
    </source>
</evidence>
<dbReference type="Proteomes" id="UP000001362">
    <property type="component" value="Chromosome"/>
</dbReference>
<dbReference type="HOGENOM" id="CLU_3075690_0_0_6"/>
<sequence>MAYGVGMAAIILLVSPEERPVEFFSYIGILTAALLVVCWFKGEPPKWRWGRR</sequence>
<protein>
    <submittedName>
        <fullName evidence="2">Uncharacterized protein</fullName>
    </submittedName>
</protein>
<proteinExistence type="predicted"/>
<dbReference type="PaxDb" id="243159-AFE_0111"/>
<feature type="transmembrane region" description="Helical" evidence="1">
    <location>
        <begin position="23"/>
        <end position="42"/>
    </location>
</feature>
<keyword evidence="3" id="KW-1185">Reference proteome</keyword>
<evidence type="ECO:0000313" key="3">
    <source>
        <dbReference type="Proteomes" id="UP000001362"/>
    </source>
</evidence>
<evidence type="ECO:0000256" key="1">
    <source>
        <dbReference type="SAM" id="Phobius"/>
    </source>
</evidence>
<name>B7J3K8_ACIF2</name>
<dbReference type="AlphaFoldDB" id="B7J3K8"/>
<gene>
    <name evidence="2" type="ordered locus">AFE_0111</name>
</gene>
<accession>B7J3K8</accession>
<keyword evidence="1" id="KW-0472">Membrane</keyword>
<keyword evidence="1" id="KW-1133">Transmembrane helix</keyword>